<dbReference type="Pfam" id="PF04149">
    <property type="entry name" value="DUF397"/>
    <property type="match status" value="1"/>
</dbReference>
<feature type="region of interest" description="Disordered" evidence="1">
    <location>
        <begin position="1"/>
        <end position="46"/>
    </location>
</feature>
<comment type="caution">
    <text evidence="3">The sequence shown here is derived from an EMBL/GenBank/DDBJ whole genome shotgun (WGS) entry which is preliminary data.</text>
</comment>
<protein>
    <recommendedName>
        <fullName evidence="2">DUF397 domain-containing protein</fullName>
    </recommendedName>
</protein>
<gene>
    <name evidence="3" type="ORF">GCM10010358_05730</name>
</gene>
<dbReference type="InterPro" id="IPR007278">
    <property type="entry name" value="DUF397"/>
</dbReference>
<organism evidence="3 4">
    <name type="scientific">Streptomyces minutiscleroticus</name>
    <dbReference type="NCBI Taxonomy" id="68238"/>
    <lineage>
        <taxon>Bacteria</taxon>
        <taxon>Bacillati</taxon>
        <taxon>Actinomycetota</taxon>
        <taxon>Actinomycetes</taxon>
        <taxon>Kitasatosporales</taxon>
        <taxon>Streptomycetaceae</taxon>
        <taxon>Streptomyces</taxon>
    </lineage>
</organism>
<dbReference type="AlphaFoldDB" id="A0A918NAY2"/>
<evidence type="ECO:0000313" key="3">
    <source>
        <dbReference type="EMBL" id="GGX54527.1"/>
    </source>
</evidence>
<dbReference type="RefSeq" id="WP_190188486.1">
    <property type="nucleotide sequence ID" value="NZ_BMVU01000001.1"/>
</dbReference>
<proteinExistence type="predicted"/>
<feature type="domain" description="DUF397" evidence="2">
    <location>
        <begin position="14"/>
        <end position="64"/>
    </location>
</feature>
<evidence type="ECO:0000313" key="4">
    <source>
        <dbReference type="Proteomes" id="UP000619244"/>
    </source>
</evidence>
<dbReference type="Proteomes" id="UP000619244">
    <property type="component" value="Unassembled WGS sequence"/>
</dbReference>
<sequence>MSVEDPAGAVPESAWTKSSHSSGEGGECVEVASRPDATYVRDSKDRTGPVLGLAPAAWAEFVGFAARHTA</sequence>
<reference evidence="3" key="1">
    <citation type="journal article" date="2014" name="Int. J. Syst. Evol. Microbiol.">
        <title>Complete genome sequence of Corynebacterium casei LMG S-19264T (=DSM 44701T), isolated from a smear-ripened cheese.</title>
        <authorList>
            <consortium name="US DOE Joint Genome Institute (JGI-PGF)"/>
            <person name="Walter F."/>
            <person name="Albersmeier A."/>
            <person name="Kalinowski J."/>
            <person name="Ruckert C."/>
        </authorList>
    </citation>
    <scope>NUCLEOTIDE SEQUENCE</scope>
    <source>
        <strain evidence="3">JCM 4790</strain>
    </source>
</reference>
<accession>A0A918NAY2</accession>
<evidence type="ECO:0000256" key="1">
    <source>
        <dbReference type="SAM" id="MobiDB-lite"/>
    </source>
</evidence>
<name>A0A918NAY2_9ACTN</name>
<keyword evidence="4" id="KW-1185">Reference proteome</keyword>
<dbReference type="EMBL" id="BMVU01000001">
    <property type="protein sequence ID" value="GGX54527.1"/>
    <property type="molecule type" value="Genomic_DNA"/>
</dbReference>
<evidence type="ECO:0000259" key="2">
    <source>
        <dbReference type="Pfam" id="PF04149"/>
    </source>
</evidence>
<reference evidence="3" key="2">
    <citation type="submission" date="2020-09" db="EMBL/GenBank/DDBJ databases">
        <authorList>
            <person name="Sun Q."/>
            <person name="Ohkuma M."/>
        </authorList>
    </citation>
    <scope>NUCLEOTIDE SEQUENCE</scope>
    <source>
        <strain evidence="3">JCM 4790</strain>
    </source>
</reference>